<feature type="compositionally biased region" description="Pro residues" evidence="2">
    <location>
        <begin position="421"/>
        <end position="430"/>
    </location>
</feature>
<dbReference type="VEuPathDB" id="CryptoDB:Cvel_13047"/>
<protein>
    <submittedName>
        <fullName evidence="3">Uncharacterized protein</fullName>
    </submittedName>
</protein>
<name>A0A0G4IC82_9ALVE</name>
<feature type="compositionally biased region" description="Polar residues" evidence="2">
    <location>
        <begin position="270"/>
        <end position="279"/>
    </location>
</feature>
<feature type="compositionally biased region" description="Low complexity" evidence="2">
    <location>
        <begin position="431"/>
        <end position="441"/>
    </location>
</feature>
<sequence length="454" mass="48348">MLADTKRDKQTHFLFEGVDAEEDPNALKSKIRNAEFYILACEGERQHLAEDLADHAIQLVKVTEDADKMRKSNEKLSNENKILSAQLQASKEEVSALKESRDGLVGEKFYLQKTLHQLRQESEQQIRFGQQQIAELTRAAKEKAAKEKDSSKDAEELHVVINQLMISKIKLADACNRADNLRILVEYYQKHMEYYDPTKIVPIDQSGNPDPARAQPAFLKELARHGSFEGPPPLSARGGPAASSGASAAAAVSSPGDKVTPRDEGAEQKVPNTARNYTSPLKVPKIMLGRWGGSGGGGAATDRPAASASPTKGGEEVGEDKDSRDAGGGDDGEKPPESGMTTARRLARWFKGAGGSSKEKENRRESRSQRKTSTQPTIEEGVEGEESPAGGEAQGQHEEASAAGAGEGKEDSQAGEKGTEPLPPDTPPPGAAGAAAVSESPPLTPSPQGGAEGA</sequence>
<proteinExistence type="predicted"/>
<feature type="compositionally biased region" description="Basic and acidic residues" evidence="2">
    <location>
        <begin position="407"/>
        <end position="419"/>
    </location>
</feature>
<keyword evidence="1" id="KW-0175">Coiled coil</keyword>
<feature type="compositionally biased region" description="Low complexity" evidence="2">
    <location>
        <begin position="235"/>
        <end position="256"/>
    </location>
</feature>
<evidence type="ECO:0000256" key="1">
    <source>
        <dbReference type="SAM" id="Coils"/>
    </source>
</evidence>
<feature type="compositionally biased region" description="Basic and acidic residues" evidence="2">
    <location>
        <begin position="320"/>
        <end position="336"/>
    </location>
</feature>
<dbReference type="EMBL" id="CDMZ01005816">
    <property type="protein sequence ID" value="CEM54782.1"/>
    <property type="molecule type" value="Genomic_DNA"/>
</dbReference>
<feature type="compositionally biased region" description="Gly residues" evidence="2">
    <location>
        <begin position="290"/>
        <end position="299"/>
    </location>
</feature>
<evidence type="ECO:0000313" key="3">
    <source>
        <dbReference type="EMBL" id="CEM54782.1"/>
    </source>
</evidence>
<reference evidence="3" key="1">
    <citation type="submission" date="2014-11" db="EMBL/GenBank/DDBJ databases">
        <authorList>
            <person name="Otto D Thomas"/>
            <person name="Naeem Raeece"/>
        </authorList>
    </citation>
    <scope>NUCLEOTIDE SEQUENCE</scope>
</reference>
<feature type="coiled-coil region" evidence="1">
    <location>
        <begin position="59"/>
        <end position="139"/>
    </location>
</feature>
<evidence type="ECO:0000256" key="2">
    <source>
        <dbReference type="SAM" id="MobiDB-lite"/>
    </source>
</evidence>
<feature type="compositionally biased region" description="Basic and acidic residues" evidence="2">
    <location>
        <begin position="357"/>
        <end position="368"/>
    </location>
</feature>
<accession>A0A0G4IC82</accession>
<dbReference type="AlphaFoldDB" id="A0A0G4IC82"/>
<gene>
    <name evidence="3" type="ORF">Cvel_13047</name>
</gene>
<organism evidence="3">
    <name type="scientific">Chromera velia CCMP2878</name>
    <dbReference type="NCBI Taxonomy" id="1169474"/>
    <lineage>
        <taxon>Eukaryota</taxon>
        <taxon>Sar</taxon>
        <taxon>Alveolata</taxon>
        <taxon>Colpodellida</taxon>
        <taxon>Chromeraceae</taxon>
        <taxon>Chromera</taxon>
    </lineage>
</organism>
<feature type="region of interest" description="Disordered" evidence="2">
    <location>
        <begin position="225"/>
        <end position="454"/>
    </location>
</feature>